<dbReference type="InterPro" id="IPR036734">
    <property type="entry name" value="Neur_chan_lig-bd_sf"/>
</dbReference>
<dbReference type="PRINTS" id="PR00252">
    <property type="entry name" value="NRIONCHANNEL"/>
</dbReference>
<reference evidence="5" key="1">
    <citation type="submission" date="2025-08" db="UniProtKB">
        <authorList>
            <consortium name="RefSeq"/>
        </authorList>
    </citation>
    <scope>IDENTIFICATION</scope>
</reference>
<dbReference type="Pfam" id="PF02931">
    <property type="entry name" value="Neur_chan_LBD"/>
    <property type="match status" value="1"/>
</dbReference>
<organism evidence="4 5">
    <name type="scientific">Ceratosolen solmsi marchali</name>
    <dbReference type="NCBI Taxonomy" id="326594"/>
    <lineage>
        <taxon>Eukaryota</taxon>
        <taxon>Metazoa</taxon>
        <taxon>Ecdysozoa</taxon>
        <taxon>Arthropoda</taxon>
        <taxon>Hexapoda</taxon>
        <taxon>Insecta</taxon>
        <taxon>Pterygota</taxon>
        <taxon>Neoptera</taxon>
        <taxon>Endopterygota</taxon>
        <taxon>Hymenoptera</taxon>
        <taxon>Apocrita</taxon>
        <taxon>Proctotrupomorpha</taxon>
        <taxon>Chalcidoidea</taxon>
        <taxon>Agaonidae</taxon>
        <taxon>Agaoninae</taxon>
        <taxon>Ceratosolen</taxon>
    </lineage>
</organism>
<feature type="transmembrane region" description="Helical" evidence="1">
    <location>
        <begin position="392"/>
        <end position="417"/>
    </location>
</feature>
<dbReference type="GO" id="GO:0016020">
    <property type="term" value="C:membrane"/>
    <property type="evidence" value="ECO:0007669"/>
    <property type="project" value="InterPro"/>
</dbReference>
<keyword evidence="4" id="KW-1185">Reference proteome</keyword>
<dbReference type="InterPro" id="IPR006202">
    <property type="entry name" value="Neur_chan_lig-bd"/>
</dbReference>
<gene>
    <name evidence="5" type="primary">LOC105360668</name>
</gene>
<dbReference type="PANTHER" id="PTHR18945">
    <property type="entry name" value="NEUROTRANSMITTER GATED ION CHANNEL"/>
    <property type="match status" value="1"/>
</dbReference>
<protein>
    <submittedName>
        <fullName evidence="5">Neuronal acetylcholine receptor subunit beta-4-like</fullName>
    </submittedName>
</protein>
<feature type="domain" description="Neurotransmitter-gated ion-channel ligand-binding" evidence="3">
    <location>
        <begin position="40"/>
        <end position="243"/>
    </location>
</feature>
<keyword evidence="1" id="KW-0812">Transmembrane</keyword>
<feature type="transmembrane region" description="Helical" evidence="1">
    <location>
        <begin position="277"/>
        <end position="297"/>
    </location>
</feature>
<proteinExistence type="predicted"/>
<dbReference type="CDD" id="cd18989">
    <property type="entry name" value="LGIC_ECD_cation"/>
    <property type="match status" value="1"/>
</dbReference>
<dbReference type="KEGG" id="csol:105360668"/>
<evidence type="ECO:0000256" key="2">
    <source>
        <dbReference type="SAM" id="SignalP"/>
    </source>
</evidence>
<keyword evidence="2" id="KW-0732">Signal</keyword>
<evidence type="ECO:0000313" key="4">
    <source>
        <dbReference type="Proteomes" id="UP000695007"/>
    </source>
</evidence>
<dbReference type="GeneID" id="105360668"/>
<dbReference type="SUPFAM" id="SSF63712">
    <property type="entry name" value="Nicotinic receptor ligand binding domain-like"/>
    <property type="match status" value="1"/>
</dbReference>
<dbReference type="AlphaFoldDB" id="A0AAJ6YDA1"/>
<dbReference type="GO" id="GO:0004888">
    <property type="term" value="F:transmembrane signaling receptor activity"/>
    <property type="evidence" value="ECO:0007669"/>
    <property type="project" value="InterPro"/>
</dbReference>
<feature type="signal peptide" evidence="2">
    <location>
        <begin position="1"/>
        <end position="23"/>
    </location>
</feature>
<feature type="chain" id="PRO_5042616447" evidence="2">
    <location>
        <begin position="24"/>
        <end position="425"/>
    </location>
</feature>
<feature type="transmembrane region" description="Helical" evidence="1">
    <location>
        <begin position="309"/>
        <end position="328"/>
    </location>
</feature>
<sequence>MYKTTILIIFLISLSSFINECITLANVCKDISSKSVYLQLKSYLFCDYDADVRPENNKKKTTSIEITVMPKIIEFNDATNILDVHCWTAMNWTDPYLTWNPDDFEGLNSLYISSNDVWVPDIIVHNSGDANDNAKSIPETTCGLNSNGGILCIPAIKYTAHCDTDYTHYPYDIQNCTIELASWSYSSDEILLLLSHGIVMTDFTPNNEWKILKSSIIYKIQDFKMNNSHTSLIYIIQFILQRRGAGIHIVYIVPAIILMVMTLSVLWLDCHSTERMIVAYISFICHLICIQDLYAIIPHNGAALPNILQFYENSFLLMAGTLIITALLREVQNSSILAPQWLTCTTSLILQSKFGQVLLLSILDPKASAFLETSADDRTDLMHAKKNLTWSYVILLLGWLTFISVLFTYIIMLVILLPTRITSIT</sequence>
<dbReference type="Proteomes" id="UP000695007">
    <property type="component" value="Unplaced"/>
</dbReference>
<dbReference type="InterPro" id="IPR006201">
    <property type="entry name" value="Neur_channel"/>
</dbReference>
<evidence type="ECO:0000313" key="5">
    <source>
        <dbReference type="RefSeq" id="XP_011495936.1"/>
    </source>
</evidence>
<dbReference type="FunFam" id="2.70.170.10:FF:000028">
    <property type="entry name" value="AcetylCholine Receptor"/>
    <property type="match status" value="1"/>
</dbReference>
<dbReference type="RefSeq" id="XP_011495936.1">
    <property type="nucleotide sequence ID" value="XM_011497634.1"/>
</dbReference>
<dbReference type="Gene3D" id="2.70.170.10">
    <property type="entry name" value="Neurotransmitter-gated ion-channel ligand-binding domain"/>
    <property type="match status" value="1"/>
</dbReference>
<dbReference type="GO" id="GO:0005230">
    <property type="term" value="F:extracellular ligand-gated monoatomic ion channel activity"/>
    <property type="evidence" value="ECO:0007669"/>
    <property type="project" value="InterPro"/>
</dbReference>
<keyword evidence="1" id="KW-0472">Membrane</keyword>
<name>A0AAJ6YDA1_9HYME</name>
<feature type="transmembrane region" description="Helical" evidence="1">
    <location>
        <begin position="249"/>
        <end position="268"/>
    </location>
</feature>
<evidence type="ECO:0000259" key="3">
    <source>
        <dbReference type="Pfam" id="PF02931"/>
    </source>
</evidence>
<accession>A0AAJ6YDA1</accession>
<keyword evidence="1" id="KW-1133">Transmembrane helix</keyword>
<evidence type="ECO:0000256" key="1">
    <source>
        <dbReference type="SAM" id="Phobius"/>
    </source>
</evidence>